<keyword evidence="3" id="KW-1003">Cell membrane</keyword>
<feature type="transmembrane region" description="Helical" evidence="7">
    <location>
        <begin position="186"/>
        <end position="206"/>
    </location>
</feature>
<dbReference type="Proteomes" id="UP001217044">
    <property type="component" value="Plasmid pDATS01"/>
</dbReference>
<feature type="transmembrane region" description="Helical" evidence="7">
    <location>
        <begin position="97"/>
        <end position="124"/>
    </location>
</feature>
<reference evidence="9 10" key="1">
    <citation type="submission" date="2022-12" db="EMBL/GenBank/DDBJ databases">
        <title>Genome Sequence of Deinococcus aquaticus Type Strain PB314.</title>
        <authorList>
            <person name="Albert C."/>
            <person name="Hill J."/>
            <person name="Boren L."/>
            <person name="Scholz-Ng S."/>
            <person name="Fatema N."/>
            <person name="Grosso R."/>
            <person name="Soboslay E."/>
            <person name="Tuohy J."/>
        </authorList>
    </citation>
    <scope>NUCLEOTIDE SEQUENCE [LARGE SCALE GENOMIC DNA]</scope>
    <source>
        <strain evidence="9 10">PB-314</strain>
        <plasmid evidence="9 10">pDATS01</plasmid>
    </source>
</reference>
<keyword evidence="5 7" id="KW-1133">Transmembrane helix</keyword>
<evidence type="ECO:0000256" key="4">
    <source>
        <dbReference type="ARBA" id="ARBA00022692"/>
    </source>
</evidence>
<feature type="transmembrane region" description="Helical" evidence="7">
    <location>
        <begin position="136"/>
        <end position="158"/>
    </location>
</feature>
<dbReference type="InterPro" id="IPR035906">
    <property type="entry name" value="MetI-like_sf"/>
</dbReference>
<dbReference type="InterPro" id="IPR045621">
    <property type="entry name" value="BPD_transp_1_N"/>
</dbReference>
<accession>A0ABY7V573</accession>
<dbReference type="PANTHER" id="PTHR30465:SF43">
    <property type="entry name" value="OLIGOPEPTIDE ABC TRANSPORTER, PERMEASE PROTEIN"/>
    <property type="match status" value="1"/>
</dbReference>
<name>A0ABY7V573_9DEIO</name>
<geneLocation type="plasmid" evidence="9 10">
    <name>pDATS01</name>
</geneLocation>
<evidence type="ECO:0000256" key="5">
    <source>
        <dbReference type="ARBA" id="ARBA00022989"/>
    </source>
</evidence>
<feature type="transmembrane region" description="Helical" evidence="7">
    <location>
        <begin position="289"/>
        <end position="316"/>
    </location>
</feature>
<dbReference type="PANTHER" id="PTHR30465">
    <property type="entry name" value="INNER MEMBRANE ABC TRANSPORTER"/>
    <property type="match status" value="1"/>
</dbReference>
<keyword evidence="6 7" id="KW-0472">Membrane</keyword>
<evidence type="ECO:0000256" key="2">
    <source>
        <dbReference type="ARBA" id="ARBA00022448"/>
    </source>
</evidence>
<dbReference type="RefSeq" id="WP_273991125.1">
    <property type="nucleotide sequence ID" value="NZ_BAABQT010000008.1"/>
</dbReference>
<feature type="transmembrane region" description="Helical" evidence="7">
    <location>
        <begin position="248"/>
        <end position="269"/>
    </location>
</feature>
<dbReference type="InterPro" id="IPR000515">
    <property type="entry name" value="MetI-like"/>
</dbReference>
<evidence type="ECO:0000259" key="8">
    <source>
        <dbReference type="PROSITE" id="PS50928"/>
    </source>
</evidence>
<dbReference type="CDD" id="cd06261">
    <property type="entry name" value="TM_PBP2"/>
    <property type="match status" value="1"/>
</dbReference>
<dbReference type="PROSITE" id="PS50928">
    <property type="entry name" value="ABC_TM1"/>
    <property type="match status" value="1"/>
</dbReference>
<dbReference type="Gene3D" id="1.10.3720.10">
    <property type="entry name" value="MetI-like"/>
    <property type="match status" value="1"/>
</dbReference>
<feature type="domain" description="ABC transmembrane type-1" evidence="8">
    <location>
        <begin position="97"/>
        <end position="313"/>
    </location>
</feature>
<evidence type="ECO:0000313" key="10">
    <source>
        <dbReference type="Proteomes" id="UP001217044"/>
    </source>
</evidence>
<proteinExistence type="inferred from homology"/>
<keyword evidence="4 7" id="KW-0812">Transmembrane</keyword>
<keyword evidence="10" id="KW-1185">Reference proteome</keyword>
<evidence type="ECO:0000313" key="9">
    <source>
        <dbReference type="EMBL" id="WDA60346.1"/>
    </source>
</evidence>
<evidence type="ECO:0000256" key="3">
    <source>
        <dbReference type="ARBA" id="ARBA00022475"/>
    </source>
</evidence>
<evidence type="ECO:0000256" key="1">
    <source>
        <dbReference type="ARBA" id="ARBA00004651"/>
    </source>
</evidence>
<gene>
    <name evidence="9" type="ORF">M8445_15115</name>
</gene>
<keyword evidence="2 7" id="KW-0813">Transport</keyword>
<comment type="subcellular location">
    <subcellularLocation>
        <location evidence="1 7">Cell membrane</location>
        <topology evidence="1 7">Multi-pass membrane protein</topology>
    </subcellularLocation>
</comment>
<evidence type="ECO:0000256" key="6">
    <source>
        <dbReference type="ARBA" id="ARBA00023136"/>
    </source>
</evidence>
<protein>
    <submittedName>
        <fullName evidence="9">ABC transporter permease</fullName>
    </submittedName>
</protein>
<keyword evidence="9" id="KW-0614">Plasmid</keyword>
<organism evidence="9 10">
    <name type="scientific">Deinococcus aquaticus</name>
    <dbReference type="NCBI Taxonomy" id="328692"/>
    <lineage>
        <taxon>Bacteria</taxon>
        <taxon>Thermotogati</taxon>
        <taxon>Deinococcota</taxon>
        <taxon>Deinococci</taxon>
        <taxon>Deinococcales</taxon>
        <taxon>Deinococcaceae</taxon>
        <taxon>Deinococcus</taxon>
    </lineage>
</organism>
<dbReference type="Pfam" id="PF00528">
    <property type="entry name" value="BPD_transp_1"/>
    <property type="match status" value="1"/>
</dbReference>
<feature type="transmembrane region" description="Helical" evidence="7">
    <location>
        <begin position="9"/>
        <end position="29"/>
    </location>
</feature>
<evidence type="ECO:0000256" key="7">
    <source>
        <dbReference type="RuleBase" id="RU363032"/>
    </source>
</evidence>
<dbReference type="EMBL" id="CP115166">
    <property type="protein sequence ID" value="WDA60346.1"/>
    <property type="molecule type" value="Genomic_DNA"/>
</dbReference>
<comment type="similarity">
    <text evidence="7">Belongs to the binding-protein-dependent transport system permease family.</text>
</comment>
<dbReference type="Pfam" id="PF19300">
    <property type="entry name" value="BPD_transp_1_N"/>
    <property type="match status" value="1"/>
</dbReference>
<sequence>MLSYTIRRILGMIPTLLLISVVCFTVINLQPGSFLDQYLEDPRVTRETVESITRQLGLDQPLWVQYLTWMKGIVTQGDFGYSFVNGRPVSSLIWERLGWTVFLALLTLLVSWVIAVPLGIYTALNRYTRRSAALNFFGYVSLATPDFLVALLLIALVLKWGGSNVGGLFSPQFIDAPWSAAKVLDLLNHLWIPMIAIGLEGVAGLMRQMRASMLDVIGQDYVRTARAKGLAERRVLWKHAVRNAVNPLISLAGLSLPSLISGTIIASIVLNLPTIGPFLYDSLLNKDQYVAMTLLLFSALLLLIGNLLSDLALAWADPRVRFE</sequence>
<dbReference type="SUPFAM" id="SSF161098">
    <property type="entry name" value="MetI-like"/>
    <property type="match status" value="1"/>
</dbReference>